<proteinExistence type="predicted"/>
<dbReference type="PROSITE" id="PS50132">
    <property type="entry name" value="RGS"/>
    <property type="match status" value="1"/>
</dbReference>
<feature type="compositionally biased region" description="Low complexity" evidence="1">
    <location>
        <begin position="113"/>
        <end position="125"/>
    </location>
</feature>
<dbReference type="InterPro" id="IPR044926">
    <property type="entry name" value="RGS_subdomain_2"/>
</dbReference>
<feature type="region of interest" description="Disordered" evidence="1">
    <location>
        <begin position="90"/>
        <end position="125"/>
    </location>
</feature>
<dbReference type="InterPro" id="IPR016137">
    <property type="entry name" value="RGS"/>
</dbReference>
<dbReference type="PRINTS" id="PR01301">
    <property type="entry name" value="RGSPROTEIN"/>
</dbReference>
<name>A0A8H7SKI0_9FUNG</name>
<dbReference type="PANTHER" id="PTHR10845:SF192">
    <property type="entry name" value="DOUBLE HIT, ISOFORM B"/>
    <property type="match status" value="1"/>
</dbReference>
<sequence>MPNSLAKRTKRRPSYINLSSANNSSSSLTNADVLSPRTPRNITKSRRSSVVAEHMSEAIAAANDSVASISGPPLLSDSTNSFFQDMASQDDEAIRSETPTLRARNSNEDLNKRNSNCSNNRRTRSSSISSLFGPTHVLPSFDVHALYKIKTTRSSKKLDHFFGEFAPHDICVKEIRKEGLKAILESKAPLCYFLYHLLQEYSSENLFFFIELEQYESFTYTSLGQQLATAQHIFNTYLTRNSYFEVNLDDKVRRTVTQSLEKKDAKNCFDSAKRAVYTLLESSYVRFQNTDTFEEMVVECGELTAHYNDKSRRAAVNRLLSHIEQQQAKIYNTESNNTALRSVSQTTRRRHELIKSMIHEFCRTLVGVEFTE</sequence>
<dbReference type="Gene3D" id="1.10.167.10">
    <property type="entry name" value="Regulator of G-protein Signalling 4, domain 2"/>
    <property type="match status" value="1"/>
</dbReference>
<evidence type="ECO:0000259" key="2">
    <source>
        <dbReference type="PROSITE" id="PS50132"/>
    </source>
</evidence>
<dbReference type="CDD" id="cd07440">
    <property type="entry name" value="RGS"/>
    <property type="match status" value="1"/>
</dbReference>
<dbReference type="SMART" id="SM00315">
    <property type="entry name" value="RGS"/>
    <property type="match status" value="1"/>
</dbReference>
<dbReference type="PANTHER" id="PTHR10845">
    <property type="entry name" value="REGULATOR OF G PROTEIN SIGNALING"/>
    <property type="match status" value="1"/>
</dbReference>
<dbReference type="InterPro" id="IPR036305">
    <property type="entry name" value="RGS_sf"/>
</dbReference>
<dbReference type="Pfam" id="PF00615">
    <property type="entry name" value="RGS"/>
    <property type="match status" value="1"/>
</dbReference>
<evidence type="ECO:0000313" key="3">
    <source>
        <dbReference type="EMBL" id="KAG2230897.1"/>
    </source>
</evidence>
<evidence type="ECO:0000313" key="4">
    <source>
        <dbReference type="Proteomes" id="UP000613177"/>
    </source>
</evidence>
<feature type="domain" description="RGS" evidence="2">
    <location>
        <begin position="179"/>
        <end position="297"/>
    </location>
</feature>
<evidence type="ECO:0000256" key="1">
    <source>
        <dbReference type="SAM" id="MobiDB-lite"/>
    </source>
</evidence>
<reference evidence="3" key="1">
    <citation type="submission" date="2021-01" db="EMBL/GenBank/DDBJ databases">
        <title>Metabolic potential, ecology and presence of endohyphal bacteria is reflected in genomic diversity of Mucoromycotina.</title>
        <authorList>
            <person name="Muszewska A."/>
            <person name="Okrasinska A."/>
            <person name="Steczkiewicz K."/>
            <person name="Drgas O."/>
            <person name="Orlowska M."/>
            <person name="Perlinska-Lenart U."/>
            <person name="Aleksandrzak-Piekarczyk T."/>
            <person name="Szatraj K."/>
            <person name="Zielenkiewicz U."/>
            <person name="Pilsyk S."/>
            <person name="Malc E."/>
            <person name="Mieczkowski P."/>
            <person name="Kruszewska J.S."/>
            <person name="Biernat P."/>
            <person name="Pawlowska J."/>
        </authorList>
    </citation>
    <scope>NUCLEOTIDE SEQUENCE</scope>
    <source>
        <strain evidence="3">WA0000018081</strain>
    </source>
</reference>
<comment type="caution">
    <text evidence="3">The sequence shown here is derived from an EMBL/GenBank/DDBJ whole genome shotgun (WGS) entry which is preliminary data.</text>
</comment>
<feature type="region of interest" description="Disordered" evidence="1">
    <location>
        <begin position="1"/>
        <end position="48"/>
    </location>
</feature>
<dbReference type="AlphaFoldDB" id="A0A8H7SKI0"/>
<feature type="compositionally biased region" description="Low complexity" evidence="1">
    <location>
        <begin position="17"/>
        <end position="31"/>
    </location>
</feature>
<gene>
    <name evidence="3" type="ORF">INT48_000009</name>
</gene>
<accession>A0A8H7SKI0</accession>
<organism evidence="3 4">
    <name type="scientific">Thamnidium elegans</name>
    <dbReference type="NCBI Taxonomy" id="101142"/>
    <lineage>
        <taxon>Eukaryota</taxon>
        <taxon>Fungi</taxon>
        <taxon>Fungi incertae sedis</taxon>
        <taxon>Mucoromycota</taxon>
        <taxon>Mucoromycotina</taxon>
        <taxon>Mucoromycetes</taxon>
        <taxon>Mucorales</taxon>
        <taxon>Mucorineae</taxon>
        <taxon>Mucoraceae</taxon>
        <taxon>Thamnidium</taxon>
    </lineage>
</organism>
<keyword evidence="4" id="KW-1185">Reference proteome</keyword>
<dbReference type="EMBL" id="JAEPRE010000177">
    <property type="protein sequence ID" value="KAG2230897.1"/>
    <property type="molecule type" value="Genomic_DNA"/>
</dbReference>
<dbReference type="SUPFAM" id="SSF48097">
    <property type="entry name" value="Regulator of G-protein signaling, RGS"/>
    <property type="match status" value="1"/>
</dbReference>
<protein>
    <recommendedName>
        <fullName evidence="2">RGS domain-containing protein</fullName>
    </recommendedName>
</protein>
<dbReference type="Proteomes" id="UP000613177">
    <property type="component" value="Unassembled WGS sequence"/>
</dbReference>